<dbReference type="Proteomes" id="UP000036196">
    <property type="component" value="Unassembled WGS sequence"/>
</dbReference>
<feature type="signal peptide" evidence="1">
    <location>
        <begin position="1"/>
        <end position="19"/>
    </location>
</feature>
<organism evidence="2 3">
    <name type="scientific">Pluralibacter gergoviae</name>
    <name type="common">Enterobacter gergoviae</name>
    <dbReference type="NCBI Taxonomy" id="61647"/>
    <lineage>
        <taxon>Bacteria</taxon>
        <taxon>Pseudomonadati</taxon>
        <taxon>Pseudomonadota</taxon>
        <taxon>Gammaproteobacteria</taxon>
        <taxon>Enterobacterales</taxon>
        <taxon>Enterobacteriaceae</taxon>
        <taxon>Pluralibacter</taxon>
    </lineage>
</organism>
<gene>
    <name evidence="2" type="ORF">ABW06_25030</name>
</gene>
<keyword evidence="3" id="KW-1185">Reference proteome</keyword>
<protein>
    <submittedName>
        <fullName evidence="2">Uncharacterized protein</fullName>
    </submittedName>
</protein>
<feature type="chain" id="PRO_5009776423" evidence="1">
    <location>
        <begin position="20"/>
        <end position="104"/>
    </location>
</feature>
<comment type="caution">
    <text evidence="2">The sequence shown here is derived from an EMBL/GenBank/DDBJ whole genome shotgun (WGS) entry which is preliminary data.</text>
</comment>
<dbReference type="PATRIC" id="fig|61647.15.peg.4494"/>
<proteinExistence type="predicted"/>
<name>A0A0J5KJP9_PLUGE</name>
<dbReference type="AlphaFoldDB" id="A0A0J5KJP9"/>
<evidence type="ECO:0000313" key="2">
    <source>
        <dbReference type="EMBL" id="KMK07936.1"/>
    </source>
</evidence>
<dbReference type="EMBL" id="LDZF01000051">
    <property type="protein sequence ID" value="KMK07936.1"/>
    <property type="molecule type" value="Genomic_DNA"/>
</dbReference>
<keyword evidence="1" id="KW-0732">Signal</keyword>
<evidence type="ECO:0000313" key="3">
    <source>
        <dbReference type="Proteomes" id="UP000036196"/>
    </source>
</evidence>
<dbReference type="RefSeq" id="WP_004186895.1">
    <property type="nucleotide sequence ID" value="NZ_LDVW01000030.1"/>
</dbReference>
<reference evidence="2 3" key="1">
    <citation type="submission" date="2015-05" db="EMBL/GenBank/DDBJ databases">
        <title>Genome sequences of Pluralibacter gergoviae.</title>
        <authorList>
            <person name="Greninger A.L."/>
            <person name="Miller S."/>
        </authorList>
    </citation>
    <scope>NUCLEOTIDE SEQUENCE [LARGE SCALE GENOMIC DNA]</scope>
    <source>
        <strain evidence="2 3">JS81F13</strain>
    </source>
</reference>
<accession>A0A0J5KJP9</accession>
<evidence type="ECO:0000256" key="1">
    <source>
        <dbReference type="SAM" id="SignalP"/>
    </source>
</evidence>
<sequence length="104" mass="11346">MRTTSITLCLVLASFGVSAKILAEPDLTNQANKTCAKRDVLELKVPLEANNPYSPTWGLDKGMVQATIDALKENPDIAPTDSVACQQAAIKQYRAGQKHYSKLR</sequence>